<name>A0ABP9BNS4_9GAMM</name>
<accession>A0ABP9BNS4</accession>
<keyword evidence="3" id="KW-1185">Reference proteome</keyword>
<evidence type="ECO:0000313" key="2">
    <source>
        <dbReference type="EMBL" id="GAA4797149.1"/>
    </source>
</evidence>
<dbReference type="InterPro" id="IPR025250">
    <property type="entry name" value="DUF4199"/>
</dbReference>
<evidence type="ECO:0000256" key="1">
    <source>
        <dbReference type="SAM" id="Phobius"/>
    </source>
</evidence>
<dbReference type="EMBL" id="BAABJE010000012">
    <property type="protein sequence ID" value="GAA4797149.1"/>
    <property type="molecule type" value="Genomic_DNA"/>
</dbReference>
<feature type="transmembrane region" description="Helical" evidence="1">
    <location>
        <begin position="68"/>
        <end position="91"/>
    </location>
</feature>
<keyword evidence="1" id="KW-0812">Transmembrane</keyword>
<dbReference type="Proteomes" id="UP001499959">
    <property type="component" value="Unassembled WGS sequence"/>
</dbReference>
<reference evidence="3" key="1">
    <citation type="journal article" date="2019" name="Int. J. Syst. Evol. Microbiol.">
        <title>The Global Catalogue of Microorganisms (GCM) 10K type strain sequencing project: providing services to taxonomists for standard genome sequencing and annotation.</title>
        <authorList>
            <consortium name="The Broad Institute Genomics Platform"/>
            <consortium name="The Broad Institute Genome Sequencing Center for Infectious Disease"/>
            <person name="Wu L."/>
            <person name="Ma J."/>
        </authorList>
    </citation>
    <scope>NUCLEOTIDE SEQUENCE [LARGE SCALE GENOMIC DNA]</scope>
    <source>
        <strain evidence="3">JCM 18204</strain>
    </source>
</reference>
<proteinExistence type="predicted"/>
<protein>
    <submittedName>
        <fullName evidence="2">DUF4199 domain-containing protein</fullName>
    </submittedName>
</protein>
<sequence length="179" mass="19206">MFRTILLWGTVAGLIVGSILFGTTVAMADHPPSMGIGMAIGYTSMLIALSAIFVGVKRHRDDALGGVIRFWPAFGMGLGISVVAGVFYVLAWETALAVTGLDYGAKFAEHFIAQRRAEGASAAELARITAEMKAFSVQYADPLYRMPMTFTEIFPVGVLVSLISAALLRRSSFLPARRA</sequence>
<dbReference type="Pfam" id="PF13858">
    <property type="entry name" value="DUF4199"/>
    <property type="match status" value="1"/>
</dbReference>
<organism evidence="2 3">
    <name type="scientific">Lysobacter hankyongensis</name>
    <dbReference type="NCBI Taxonomy" id="1176535"/>
    <lineage>
        <taxon>Bacteria</taxon>
        <taxon>Pseudomonadati</taxon>
        <taxon>Pseudomonadota</taxon>
        <taxon>Gammaproteobacteria</taxon>
        <taxon>Lysobacterales</taxon>
        <taxon>Lysobacteraceae</taxon>
        <taxon>Lysobacter</taxon>
    </lineage>
</organism>
<keyword evidence="1" id="KW-0472">Membrane</keyword>
<comment type="caution">
    <text evidence="2">The sequence shown here is derived from an EMBL/GenBank/DDBJ whole genome shotgun (WGS) entry which is preliminary data.</text>
</comment>
<dbReference type="RefSeq" id="WP_345303552.1">
    <property type="nucleotide sequence ID" value="NZ_BAABJE010000012.1"/>
</dbReference>
<feature type="transmembrane region" description="Helical" evidence="1">
    <location>
        <begin position="38"/>
        <end position="56"/>
    </location>
</feature>
<evidence type="ECO:0000313" key="3">
    <source>
        <dbReference type="Proteomes" id="UP001499959"/>
    </source>
</evidence>
<keyword evidence="1" id="KW-1133">Transmembrane helix</keyword>
<gene>
    <name evidence="2" type="ORF">GCM10023307_23760</name>
</gene>
<feature type="transmembrane region" description="Helical" evidence="1">
    <location>
        <begin position="148"/>
        <end position="168"/>
    </location>
</feature>